<dbReference type="EMBL" id="CAJNNV010017879">
    <property type="protein sequence ID" value="CAE8605465.1"/>
    <property type="molecule type" value="Genomic_DNA"/>
</dbReference>
<reference evidence="1" key="1">
    <citation type="submission" date="2021-02" db="EMBL/GenBank/DDBJ databases">
        <authorList>
            <person name="Dougan E. K."/>
            <person name="Rhodes N."/>
            <person name="Thang M."/>
            <person name="Chan C."/>
        </authorList>
    </citation>
    <scope>NUCLEOTIDE SEQUENCE</scope>
</reference>
<sequence>EQRQTQAAVGVGGGGGGVVPSLSLEAPFLTEDILESFDRQCVSTELLENLRHREEQVLHAFRGGSASPLPTLVRQACLRFLAHLVQQKNMHQRSWFPAVGLFDSVCSRAEGGRIELLPATCVNLVRVVRKLDSAIYEDYGSGWSSLTAPLSGWLTSAGYEVPEMTEEFLRLHEQVVLKELNWQVEVPTLLHFSSAYATRFNLLSGGEYMPSLCWVENQSMIFARLLVMRQATSAELTCRDMALGLLSLGLVGARLLPLSLLRPEETAAADWELMYAQSQPSSIIPSCALTPQQVQEVWRMLQASTGSTDAEIRLGAERVARALRSAVADIQ</sequence>
<evidence type="ECO:0000313" key="2">
    <source>
        <dbReference type="Proteomes" id="UP000654075"/>
    </source>
</evidence>
<name>A0A813EZR1_POLGL</name>
<feature type="non-terminal residue" evidence="1">
    <location>
        <position position="331"/>
    </location>
</feature>
<keyword evidence="2" id="KW-1185">Reference proteome</keyword>
<evidence type="ECO:0000313" key="1">
    <source>
        <dbReference type="EMBL" id="CAE8605465.1"/>
    </source>
</evidence>
<proteinExistence type="predicted"/>
<accession>A0A813EZR1</accession>
<dbReference type="Proteomes" id="UP000654075">
    <property type="component" value="Unassembled WGS sequence"/>
</dbReference>
<comment type="caution">
    <text evidence="1">The sequence shown here is derived from an EMBL/GenBank/DDBJ whole genome shotgun (WGS) entry which is preliminary data.</text>
</comment>
<protein>
    <submittedName>
        <fullName evidence="1">Uncharacterized protein</fullName>
    </submittedName>
</protein>
<dbReference type="AlphaFoldDB" id="A0A813EZR1"/>
<gene>
    <name evidence="1" type="ORF">PGLA1383_LOCUS23579</name>
</gene>
<organism evidence="1 2">
    <name type="scientific">Polarella glacialis</name>
    <name type="common">Dinoflagellate</name>
    <dbReference type="NCBI Taxonomy" id="89957"/>
    <lineage>
        <taxon>Eukaryota</taxon>
        <taxon>Sar</taxon>
        <taxon>Alveolata</taxon>
        <taxon>Dinophyceae</taxon>
        <taxon>Suessiales</taxon>
        <taxon>Suessiaceae</taxon>
        <taxon>Polarella</taxon>
    </lineage>
</organism>